<dbReference type="InterPro" id="IPR013784">
    <property type="entry name" value="Carb-bd-like_fold"/>
</dbReference>
<keyword evidence="7" id="KW-0328">Glycosyltransferase</keyword>
<evidence type="ECO:0000256" key="6">
    <source>
        <dbReference type="ARBA" id="ARBA00022490"/>
    </source>
</evidence>
<name>A0A5B3GHV6_9BACT</name>
<dbReference type="PROSITE" id="PS51166">
    <property type="entry name" value="CBM20"/>
    <property type="match status" value="1"/>
</dbReference>
<keyword evidence="8 13" id="KW-0808">Transferase</keyword>
<comment type="caution">
    <text evidence="13">The sequence shown here is derived from an EMBL/GenBank/DDBJ whole genome shotgun (WGS) entry which is preliminary data.</text>
</comment>
<evidence type="ECO:0000256" key="7">
    <source>
        <dbReference type="ARBA" id="ARBA00022676"/>
    </source>
</evidence>
<feature type="domain" description="CBM20" evidence="12">
    <location>
        <begin position="115"/>
        <end position="225"/>
    </location>
</feature>
<evidence type="ECO:0000259" key="12">
    <source>
        <dbReference type="PROSITE" id="PS51166"/>
    </source>
</evidence>
<dbReference type="EMBL" id="VVXJ01000038">
    <property type="protein sequence ID" value="KAA2373091.1"/>
    <property type="molecule type" value="Genomic_DNA"/>
</dbReference>
<dbReference type="InterPro" id="IPR002044">
    <property type="entry name" value="CBM20"/>
</dbReference>
<evidence type="ECO:0000256" key="10">
    <source>
        <dbReference type="ARBA" id="ARBA00031423"/>
    </source>
</evidence>
<dbReference type="Proteomes" id="UP000322658">
    <property type="component" value="Unassembled WGS sequence"/>
</dbReference>
<dbReference type="Pfam" id="PF00686">
    <property type="entry name" value="CBM_20"/>
    <property type="match status" value="1"/>
</dbReference>
<keyword evidence="9" id="KW-0119">Carbohydrate metabolism</keyword>
<evidence type="ECO:0000313" key="14">
    <source>
        <dbReference type="Proteomes" id="UP000322658"/>
    </source>
</evidence>
<dbReference type="AlphaFoldDB" id="A0A5B3GHV6"/>
<dbReference type="Gene3D" id="2.60.40.10">
    <property type="entry name" value="Immunoglobulins"/>
    <property type="match status" value="1"/>
</dbReference>
<dbReference type="PANTHER" id="PTHR32518">
    <property type="match status" value="1"/>
</dbReference>
<proteinExistence type="inferred from homology"/>
<protein>
    <recommendedName>
        <fullName evidence="5">4-alpha-glucanotransferase</fullName>
        <ecNumber evidence="4">2.4.1.25</ecNumber>
    </recommendedName>
    <alternativeName>
        <fullName evidence="10">Amylomaltase</fullName>
    </alternativeName>
    <alternativeName>
        <fullName evidence="11">Disproportionating enzyme</fullName>
    </alternativeName>
</protein>
<organism evidence="13 14">
    <name type="scientific">Alistipes shahii</name>
    <dbReference type="NCBI Taxonomy" id="328814"/>
    <lineage>
        <taxon>Bacteria</taxon>
        <taxon>Pseudomonadati</taxon>
        <taxon>Bacteroidota</taxon>
        <taxon>Bacteroidia</taxon>
        <taxon>Bacteroidales</taxon>
        <taxon>Rikenellaceae</taxon>
        <taxon>Alistipes</taxon>
    </lineage>
</organism>
<gene>
    <name evidence="13" type="ORF">F2Y07_12975</name>
</gene>
<comment type="catalytic activity">
    <reaction evidence="1">
        <text>Transfers a segment of a (1-&gt;4)-alpha-D-glucan to a new position in an acceptor, which may be glucose or a (1-&gt;4)-alpha-D-glucan.</text>
        <dbReference type="EC" id="2.4.1.25"/>
    </reaction>
</comment>
<dbReference type="SUPFAM" id="SSF49452">
    <property type="entry name" value="Starch-binding domain-like"/>
    <property type="match status" value="2"/>
</dbReference>
<dbReference type="GO" id="GO:0005737">
    <property type="term" value="C:cytoplasm"/>
    <property type="evidence" value="ECO:0007669"/>
    <property type="project" value="UniProtKB-SubCell"/>
</dbReference>
<dbReference type="RefSeq" id="WP_149886161.1">
    <property type="nucleotide sequence ID" value="NZ_VVXJ01000038.1"/>
</dbReference>
<evidence type="ECO:0000256" key="8">
    <source>
        <dbReference type="ARBA" id="ARBA00022679"/>
    </source>
</evidence>
<dbReference type="PANTHER" id="PTHR32518:SF3">
    <property type="entry name" value="4-ALPHA-GLUCANOTRANSFERASE"/>
    <property type="match status" value="1"/>
</dbReference>
<dbReference type="InterPro" id="IPR013783">
    <property type="entry name" value="Ig-like_fold"/>
</dbReference>
<sequence>MTLLISIEYRTRWGEQLVLRLGKRRIALQYADGGVWTCAVERYAPAAQPAEYRYEVEREGVCIRSEWRPHTLRIPSREGVRTLRIRDRWQEMPSDTPFYSSAFTRGIFGRGKTGNPKKAAGNITLRVILPTLRPDETLAVAGSGRELGDWKRIVPMDDSRFPEWELTLHTAHRFEYKFLIADRKTLTPILWEEGANRTWGELPGAGEHALDAAAYPRFPERRWQGAGTAIPVFSLRTEEDFGVGEFYDLKRLFDWAAATGQCVIQVLPINDTTMTGTWEDSYPYNANSTFALHPQFIRLPAAGVVEDDEYRTLRNELNALPEIDYERVNRHKLRLLRRAFERHGTRTAARRDYKDFIAANRHWLIPYAAFCTLRDETGTPDFTRWGGFARYDRKTVDAYCRSHSRDIAFHCYVQYHLHTQLSEVCAYARDHGIVLKGDLPIGISRTSVDAWLYPHLFHMDSQAGAPPDAFSAVGQNWGFPTYNWARMARDGYAWWRARMAKMAEYFDAFRIDHILGFFRIWEIPTHAVHGLLGYFNPALPYSADELRGMGFDTQDGRYTTPAPDEHMLGELFGDLAGEVRATCMKEGRLLPAYATQRKVAARFPGDDERQTRLREGLMALLDDVLFIEDPRRKGYFHPRIAPHSTHAYRRLDGERRAAFDRLYTDFFYHRHNRFWQESALRKLPVLLSATEMLTCGEDLGMIPDSVPETMHELQILSLEIQRMPKTPGELFADPAHYPYFSVCTTSTHDMNPLRAWWEEDRELTARFYHEALGIGGDVPYFCEPWICRRILDMHLNSPAMLTILPLQDWFSTDGELRYPDPAKERINVPAVARYYWRYRMHLPLEELLHKETFNESLHDMIACSGRC</sequence>
<comment type="similarity">
    <text evidence="3">Belongs to the disproportionating enzyme family.</text>
</comment>
<comment type="subcellular location">
    <subcellularLocation>
        <location evidence="2">Cytoplasm</location>
    </subcellularLocation>
</comment>
<reference evidence="13 14" key="1">
    <citation type="journal article" date="2019" name="Nat. Med.">
        <title>A library of human gut bacterial isolates paired with longitudinal multiomics data enables mechanistic microbiome research.</title>
        <authorList>
            <person name="Poyet M."/>
            <person name="Groussin M."/>
            <person name="Gibbons S.M."/>
            <person name="Avila-Pacheco J."/>
            <person name="Jiang X."/>
            <person name="Kearney S.M."/>
            <person name="Perrotta A.R."/>
            <person name="Berdy B."/>
            <person name="Zhao S."/>
            <person name="Lieberman T.D."/>
            <person name="Swanson P.K."/>
            <person name="Smith M."/>
            <person name="Roesemann S."/>
            <person name="Alexander J.E."/>
            <person name="Rich S.A."/>
            <person name="Livny J."/>
            <person name="Vlamakis H."/>
            <person name="Clish C."/>
            <person name="Bullock K."/>
            <person name="Deik A."/>
            <person name="Scott J."/>
            <person name="Pierce K.A."/>
            <person name="Xavier R.J."/>
            <person name="Alm E.J."/>
        </authorList>
    </citation>
    <scope>NUCLEOTIDE SEQUENCE [LARGE SCALE GENOMIC DNA]</scope>
    <source>
        <strain evidence="13 14">BIOML-A1</strain>
    </source>
</reference>
<evidence type="ECO:0000256" key="5">
    <source>
        <dbReference type="ARBA" id="ARBA00020295"/>
    </source>
</evidence>
<evidence type="ECO:0000256" key="2">
    <source>
        <dbReference type="ARBA" id="ARBA00004496"/>
    </source>
</evidence>
<dbReference type="InterPro" id="IPR017853">
    <property type="entry name" value="GH"/>
</dbReference>
<dbReference type="Gene3D" id="3.20.20.80">
    <property type="entry name" value="Glycosidases"/>
    <property type="match status" value="2"/>
</dbReference>
<evidence type="ECO:0000256" key="3">
    <source>
        <dbReference type="ARBA" id="ARBA00005684"/>
    </source>
</evidence>
<dbReference type="InterPro" id="IPR003385">
    <property type="entry name" value="Glyco_hydro_77"/>
</dbReference>
<dbReference type="SMART" id="SM01065">
    <property type="entry name" value="CBM_2"/>
    <property type="match status" value="1"/>
</dbReference>
<dbReference type="Pfam" id="PF02446">
    <property type="entry name" value="Glyco_hydro_77"/>
    <property type="match status" value="1"/>
</dbReference>
<keyword evidence="6" id="KW-0963">Cytoplasm</keyword>
<evidence type="ECO:0000313" key="13">
    <source>
        <dbReference type="EMBL" id="KAA2373091.1"/>
    </source>
</evidence>
<dbReference type="GO" id="GO:0004134">
    <property type="term" value="F:4-alpha-glucanotransferase activity"/>
    <property type="evidence" value="ECO:0007669"/>
    <property type="project" value="UniProtKB-EC"/>
</dbReference>
<dbReference type="EC" id="2.4.1.25" evidence="4"/>
<evidence type="ECO:0000256" key="9">
    <source>
        <dbReference type="ARBA" id="ARBA00023277"/>
    </source>
</evidence>
<evidence type="ECO:0000256" key="11">
    <source>
        <dbReference type="ARBA" id="ARBA00031501"/>
    </source>
</evidence>
<dbReference type="GO" id="GO:0005975">
    <property type="term" value="P:carbohydrate metabolic process"/>
    <property type="evidence" value="ECO:0007669"/>
    <property type="project" value="InterPro"/>
</dbReference>
<dbReference type="SUPFAM" id="SSF51445">
    <property type="entry name" value="(Trans)glycosidases"/>
    <property type="match status" value="1"/>
</dbReference>
<evidence type="ECO:0000256" key="4">
    <source>
        <dbReference type="ARBA" id="ARBA00012560"/>
    </source>
</evidence>
<accession>A0A5B3GHV6</accession>
<evidence type="ECO:0000256" key="1">
    <source>
        <dbReference type="ARBA" id="ARBA00000439"/>
    </source>
</evidence>
<dbReference type="GO" id="GO:2001070">
    <property type="term" value="F:starch binding"/>
    <property type="evidence" value="ECO:0007669"/>
    <property type="project" value="InterPro"/>
</dbReference>